<accession>A0A4C1XH55</accession>
<reference evidence="1 2" key="1">
    <citation type="journal article" date="2019" name="Commun. Biol.">
        <title>The bagworm genome reveals a unique fibroin gene that provides high tensile strength.</title>
        <authorList>
            <person name="Kono N."/>
            <person name="Nakamura H."/>
            <person name="Ohtoshi R."/>
            <person name="Tomita M."/>
            <person name="Numata K."/>
            <person name="Arakawa K."/>
        </authorList>
    </citation>
    <scope>NUCLEOTIDE SEQUENCE [LARGE SCALE GENOMIC DNA]</scope>
</reference>
<name>A0A4C1XH55_EUMVA</name>
<keyword evidence="2" id="KW-1185">Reference proteome</keyword>
<evidence type="ECO:0000313" key="1">
    <source>
        <dbReference type="EMBL" id="GBP62430.1"/>
    </source>
</evidence>
<evidence type="ECO:0000313" key="2">
    <source>
        <dbReference type="Proteomes" id="UP000299102"/>
    </source>
</evidence>
<dbReference type="Proteomes" id="UP000299102">
    <property type="component" value="Unassembled WGS sequence"/>
</dbReference>
<sequence>MYIIFPETNYASLAKSCFGCKRPEGTIDSKFAALLLNEYLYVYIPKLPNNPNRVSTSTASKFDDFQQMVVSAGCPTNTGGGGLCCYESNDTARVCAREDQ</sequence>
<dbReference type="AlphaFoldDB" id="A0A4C1XH55"/>
<gene>
    <name evidence="1" type="ORF">EVAR_3132_1</name>
</gene>
<proteinExistence type="predicted"/>
<comment type="caution">
    <text evidence="1">The sequence shown here is derived from an EMBL/GenBank/DDBJ whole genome shotgun (WGS) entry which is preliminary data.</text>
</comment>
<dbReference type="EMBL" id="BGZK01000841">
    <property type="protein sequence ID" value="GBP62430.1"/>
    <property type="molecule type" value="Genomic_DNA"/>
</dbReference>
<protein>
    <submittedName>
        <fullName evidence="1">Uncharacterized protein</fullName>
    </submittedName>
</protein>
<organism evidence="1 2">
    <name type="scientific">Eumeta variegata</name>
    <name type="common">Bagworm moth</name>
    <name type="synonym">Eumeta japonica</name>
    <dbReference type="NCBI Taxonomy" id="151549"/>
    <lineage>
        <taxon>Eukaryota</taxon>
        <taxon>Metazoa</taxon>
        <taxon>Ecdysozoa</taxon>
        <taxon>Arthropoda</taxon>
        <taxon>Hexapoda</taxon>
        <taxon>Insecta</taxon>
        <taxon>Pterygota</taxon>
        <taxon>Neoptera</taxon>
        <taxon>Endopterygota</taxon>
        <taxon>Lepidoptera</taxon>
        <taxon>Glossata</taxon>
        <taxon>Ditrysia</taxon>
        <taxon>Tineoidea</taxon>
        <taxon>Psychidae</taxon>
        <taxon>Oiketicinae</taxon>
        <taxon>Eumeta</taxon>
    </lineage>
</organism>